<feature type="transmembrane region" description="Helical" evidence="1">
    <location>
        <begin position="15"/>
        <end position="32"/>
    </location>
</feature>
<keyword evidence="1" id="KW-0472">Membrane</keyword>
<accession>A0A6C0KV59</accession>
<organism evidence="2">
    <name type="scientific">viral metagenome</name>
    <dbReference type="NCBI Taxonomy" id="1070528"/>
    <lineage>
        <taxon>unclassified sequences</taxon>
        <taxon>metagenomes</taxon>
        <taxon>organismal metagenomes</taxon>
    </lineage>
</organism>
<dbReference type="EMBL" id="MN740977">
    <property type="protein sequence ID" value="QHU21026.1"/>
    <property type="molecule type" value="Genomic_DNA"/>
</dbReference>
<reference evidence="2" key="1">
    <citation type="journal article" date="2020" name="Nature">
        <title>Giant virus diversity and host interactions through global metagenomics.</title>
        <authorList>
            <person name="Schulz F."/>
            <person name="Roux S."/>
            <person name="Paez-Espino D."/>
            <person name="Jungbluth S."/>
            <person name="Walsh D.A."/>
            <person name="Denef V.J."/>
            <person name="McMahon K.D."/>
            <person name="Konstantinidis K.T."/>
            <person name="Eloe-Fadrosh E.A."/>
            <person name="Kyrpides N.C."/>
            <person name="Woyke T."/>
        </authorList>
    </citation>
    <scope>NUCLEOTIDE SEQUENCE</scope>
    <source>
        <strain evidence="2">GVMAG-S-3300013094-100</strain>
    </source>
</reference>
<keyword evidence="1" id="KW-1133">Transmembrane helix</keyword>
<dbReference type="AlphaFoldDB" id="A0A6C0KV59"/>
<evidence type="ECO:0000256" key="1">
    <source>
        <dbReference type="SAM" id="Phobius"/>
    </source>
</evidence>
<evidence type="ECO:0000313" key="2">
    <source>
        <dbReference type="EMBL" id="QHU21026.1"/>
    </source>
</evidence>
<sequence length="51" mass="6179">MLLLKGLSYYHKNSMSAYTMIIVLLFSFYEFIARHSDNLYITYYTSRWTVI</sequence>
<keyword evidence="1" id="KW-0812">Transmembrane</keyword>
<proteinExistence type="predicted"/>
<name>A0A6C0KV59_9ZZZZ</name>
<protein>
    <submittedName>
        <fullName evidence="2">Uncharacterized protein</fullName>
    </submittedName>
</protein>